<organism evidence="2 3">
    <name type="scientific">Nitrospirillum amazonense</name>
    <dbReference type="NCBI Taxonomy" id="28077"/>
    <lineage>
        <taxon>Bacteria</taxon>
        <taxon>Pseudomonadati</taxon>
        <taxon>Pseudomonadota</taxon>
        <taxon>Alphaproteobacteria</taxon>
        <taxon>Rhodospirillales</taxon>
        <taxon>Azospirillaceae</taxon>
        <taxon>Nitrospirillum</taxon>
    </lineage>
</organism>
<proteinExistence type="predicted"/>
<keyword evidence="3" id="KW-1185">Reference proteome</keyword>
<comment type="caution">
    <text evidence="2">The sequence shown here is derived from an EMBL/GenBank/DDBJ whole genome shotgun (WGS) entry which is preliminary data.</text>
</comment>
<feature type="non-terminal residue" evidence="2">
    <location>
        <position position="7976"/>
    </location>
</feature>
<feature type="compositionally biased region" description="Basic and acidic residues" evidence="1">
    <location>
        <begin position="1"/>
        <end position="13"/>
    </location>
</feature>
<dbReference type="RefSeq" id="WP_145619283.1">
    <property type="nucleotide sequence ID" value="NZ_VITO01000017.1"/>
</dbReference>
<dbReference type="SMART" id="SM00710">
    <property type="entry name" value="PbH1"/>
    <property type="match status" value="19"/>
</dbReference>
<accession>A0A560FJF6</accession>
<gene>
    <name evidence="2" type="ORF">FBZ88_11796</name>
</gene>
<evidence type="ECO:0008006" key="4">
    <source>
        <dbReference type="Google" id="ProtNLM"/>
    </source>
</evidence>
<feature type="region of interest" description="Disordered" evidence="1">
    <location>
        <begin position="1"/>
        <end position="28"/>
    </location>
</feature>
<sequence>MGKMLPDVRRDLDTQGQDTRTRPSRARPSRTLLLAGTSLLAMGTAMTAPQATAADTTITGGSTSFVATQSSGNLTLTNSGTLSGATALKYTDGTSFLINQGLIQGSIRGAYLAGTQAAGYVTLTTLVNTGSIVSAGNAIEIGLGNTLVSLVNSGMIQGNLLLGGDSAVTIFGGTGGATGTFTGVDGTTQGMITSGADLTLASGSLLLNDAVTMGGNTLVNSGASVILSSIVSVTGNYRQSAGELALGSNGELVVSGAATVTGGTVSAFLGNLSTSGNYVAGDTLATLIAAGSGSYSGITANLGNGLPLLFTGQGSDGSNLLAMANSDYIGGTLGSVTNTGSISALYVAATGSLGGFRNETTGTISADAGITILGTVGTLDNAGHIFITGTSGFVANGSIGTLINSGVIYSPDTLSGVGLAIRGTIGQLVNQAGGSINNGIVGVFVIGPSSNHGTAAIINTLSNSGFIGGTIGAVYVDGTIGLLENQAGGTITGGNTAGILVYGGISTLTNTGLIQSNYHAIDIAAAQFIGGTIGLLDNQAGGTIVGSQVGVANTVVVHTLVNSGIIAGGNQGVFNQVIIGTLENLAGGTITASGGGTSTAIRNVGIMGTLTNAGLIAGNYGLYVGAGGTLDAFSNSGTIAGQFAVNIQGGTVGTLDNSGTITGTYAVVINGTIGTFINGGLVQGTVLNGANNDLTIQGGAGGTVGTFTGQDGVSKGMIVNQQSDLTFSAGSLLLNDDIDATGHTVANAGASLQIATLVTITGAYDQAAGTLVLGAAGGLSVTGAATVGGLVQADLAGMATANFLVGDTVATLVHADGGLVWSGSLGPSALGGHLAVGDATTSTDLMALAASDYIGGTYGTLSIGGGTLLSAPTALYIAGTGTLGALANSGTIAGDITNDSARDLTILGGAGLTIATLTGSSLTNQGTITSTLANVVLGGGNLALNDAVNVGTGTLVNNGANLTLSTLVNVSGNYNQATGGLELGGSGTLAVSGAASITGGSLVSGRPLSATGNYLAGTILDTLVTGGAGSSYDGVTVTNNSAVVGGIGGIVSGDDLLLGATGNYIGGTYGSLANTGTLSGAFGLVVGNLGTLDTFSNSGLISVTGTTRIGIYDRGGSLGQLDNSGTIIVHRGVQLDTGATVGTIANSGSIGASASAIELYNARAGLITNTGTIAGTATFGDGIILLQGASVETVDNAGVISETGYGGNGIVNYSASTIGTVLNSGTIIAGGLGIGNFSSSASIGTLVNSGLISGGTGAILNGDTATIGTLINTGTLRAANGSGYALANHNGAVIGTLINAGVIAGTVTGALYNSDTIGTDFTIQGGDTGTVGTFIAWDMSAKGMIYNTLGNVTFTSGALLLHDDIYVPGYSVTNVAAALALDTLVTITGAYSQLGGTLSMGTAGGLSVTGSAGLAGLYQVTLSGNAGANYVVGDAVGTVVQADGGVSYSGSLTGTALDGHVVLINGTTSNQLLALAASDYIGGSYGTISVTGLLAAPTALYIAGTGSLGALANSGTIAGDIVNLGTADLTITGGTGGAVGTLTGASLTSQGTITSTLANVVLAGGSLLLNDAVNVGAGTLANAGATVSLSTIVSVTGNYSQATGTLALATGAELVVSGAASISGATVTIARQSTLGNYVAGSVYATLVAGGAGSSYTSVAVTTGSHALGLAGTVSNNGLLLGATGDYIGGSLGSLANSGTLAGHVGLSIAQGGQLGTFTNDGLISIGGGVAVENRGSIGLLENLAGGTITGTVGLYSGNSGTLSTLANAGLISGTYGVYLEYAQVTLLTNSGTLEALAGAGAPVALNLSQSTLSTLVNSGLVSTDGYGYGVNLNFATINTLVNQGTIAAGIGIRMAYASLTALGNSGTISGTTAIQNSYGVGIGTLVNSGTIMGVRAYLGFANASLGTLVNSGLIRGGIYNGNTDYGDTVAADLTIQGGAGGTVGTFTGQDGVSTGLIFNSLSNLVFASGALLLNDDVRANAHTVSNTGAALTLVNTINLTGAYSQSAGTLVLDGAAQLNVIGVASIASQVAASVAGDGTANYLVGDTVGTLVQASGGLTYAGTFVNDGALDGHAQLTVGTSGSELLALATTDYIGAGYGTVSVTGLLTGPTALYIAGTGSLGALANSGTIAGNIVNASANTLSITGGTSGTVGTLTGGSLTNQGTITSTLANVVLAGGSLLLNDAVNVGTGTLANAGAAVSLSTIVSVTGNYSQATGTLALATGAELAVSGAASIGGGTVAVAALSDTGNYLAGSIYGTLVAGGAGSDFSGATVTGSAIPGMGSTVTGNNLALFATGNYIGASYGSLSNSGTLAGAVALQVGGLGSLGTFRNSGLVTGAYRPILNYNTLGLLENQAGGTITAAAAGTLHQDTAAIYNGQFSSIGTITNAGLIAVANDPGDFSVYQIYAISNNSGTIGQITNSGTITGFNAIFSSGTGNVIGTIDNQGVISGRANINLAFSRVGLVTNSGTLSGYGTTSAGLVQISYATVGTIANSGLMAVDHNGGAISNTYGTIGTVLNQGTIRISGSGTAINNYGIPGTIGTIVNSGTILADNVAIQEAYGAALGTVINTGTIAAGVVIRSYGNSGLGTVANSGLIRGNLMNGDATGTWTGQVDTAVGDLTLLGGTGTLVGTFTGLTGKGLIDNRVSNLSIAGGNLLLNDDILATGHSVVNSGAALTLGSAITVTGTYAQSAGRLVVGNGNTLQADSATVTGGEIGLDTLGNYIVGQAQTVIGAATGTYSGATLSGLGTGSASVQGTLVQSGGALLAQFSSDYVGGSLVTLTNSGTITTGLAGILVARTGSVGTLINDGSISAPSAIALVGTVGSVLNTGVVRGAIGLFGDSTTRFANSGTITGAYNSFIGVSYAGLIVASSIGTLVNSGTISAQYALLMAGSQGGASSIGTLVNSGVIAGNIVNGNGGVLGFLPSDTVAGDLTIQGGTGGTVGTFTGQSGTGLIQNKLSNLVFSGGSLLLNDDVDVTGHTALNSGASLTLANTIDVTGTYVQGSAGALVVGKGGQLAIDGQATIAGQLRAGLATDNFLPGQQATLVTGSVGSDYSAATIASNLAQLALNNTIVNNAVVITAQNYYIGGSLGADITNTGTVSAATAVYIAGGATAVGTLVNSGVIAGNIIDDRAGASLLLAGGAGIGTFTGGTITHTLGDIHVTQGTIRLNDSVNAGTGALFIDSPAFVTLGGTVAVTGTLRMAGGLLIGTTTGLLTADSATVTGRVLTDARGNYLAGDTPTLIQAATADYSAATLASLFGLSGSVAQDGGNLVVHYLNDYVGAGLATLNNSGTLTSGGYGVYVAGTGSIGTLSNSGVLGGVTAGVVGNGGTIATLVNTGTINAAYALGLGGGATLGTLVNSGVIAGTIVNGDNNLVGLGVDTVAANLSIQGGGGALVGTFTGQNLTAKGSILNRLSDLLFTGGNLWLNDDIDATAHTVGNLGADLTLTNAITVTGAYSQAAGGTLVVGTAGRLSVTDAATVAGTVVAGLATENAALGQISTLVTGDSGSDYSAVNVATVTGMGVTASISGGSLLGIHTNYYVGGSLGSLANSGSISAATILYIAATGTLDTLTNSGTIAGNIINRSARILSISGGTGGAVGSFTGGTITNTASDLALVSGDLSLADAVNVTGHTLVNSGANVTVAGAVSVTGDYGQSAGTLLLRPGTDSLNVSGNARLTGGTVAMAGFSVTGNYFAGTLGTLVHAGGTLATGATVIADGVGNLNIASSVSGGDLLALIGNDYIGGTLGSLVNTDTIISRTALYVATSGGVGSLANNGTLTGQYAGLSNAGSIGTLVNTSIISQGGGTFSSAIGASVGIRNTGVIGRLSNSGLISAANTGLNSQGSIATLSNSGTITATHFGLRNNSVIGNIGVIDTLTNTGWIYGRITGMVQNQGSIDLLDNSGTISGYVDAVGVTGGTIGTLLNSGTLSSSLAGVVELSNRGSIAILANGGLISGSGNAITIESGATLGLLINSGTIAGAIWNDAARDLTIQGGSGTVGTFTGATGHGLISNTASNVVFSAGSLLLDDDIDATGHTVLNTGAAVTLAAPTHVTGDYGQSGGTLSLNTANALGASGTISISGGYVQVNNLTATVNYVHTTLGVLATGNAASDYSGAIYLNTVDGVVVGGVAANGTLTGVVLNDYIGTTYATLVNSDSIQATLGAAQLYVTASGSLGGYTNTGTLFGGGTDLVHVGGSVGTFSNAGVLNAFSKAIHLAGGSIGTLSNTGGIFANTGVSVDAPGTIGVLSNAGTIWSQRTAVYNLGSIGSLANTGSIATLVSGGTTGLLDNSGSITAIQLGVSINGTSPTAWIGTLLNSGRLGGGDTGVSIATGGTIALLSVTADGLITGSRYGVYSDQSIGTLANQGTIFGQQAGINNNGMGSIGLLTNDGTIQAQSGYGINNDGGTLGTLVNSGLIRAEAPLGTGIYGGSIGLLSIAGGGQVIGAQGVYAGVMNTLANSGTIEASTIGVRANTLDTLVNDGIIQGGTLTAGMTAGQGVIYNNAVGLLRNSGTISGGYAGVSAGGTTGTILNSGSILSRFGAVGVNGLDLLNNSGLLSGGTGVFSNSGVGSMINTGTVVGGTVALNGAFGFIDNAGLIQGPVAARFSNQVIGFTNSGIVAGDIVATIGDLSITGGSGTHVGTFTGYAANTQGTITVTGGNLLLAGGSLALNDQVQASVVNTGANLTTASAVTIAGAYTQAGGTLQLNTATPLQVADQATIAGGVRVGQATANFTVNQTTTLVSAAAGSDYSGATVGGLAGMDVAGTVDGAGRLIAAFQNDYVGGTLLTLSNTGSISANTRVYVAGTGSLGTLVNTARLFGTLAAVSIAAGGVLDVMDNEQTVDGNVINDGSHGLTIVGNTSQASSFQNGTIRSRGADVVLAAGRLSMGDVVDVGALTLRNTGATILSNAPLNVLGNYRQTAGELDVVANSGALRASGNVDLAGQVLVYAGNANILAGDVSTIAQAGGTLGVSGATVQGWNLSITSAVSGGALLATAHTDYLGASTTSVLTTADIDGTAVAAYVATSATIGTVTNQGTLSARSNTAVQLNGTIGILANTGLIAGQDNALSISGNLSTLANAGTIAGDILNTTSRALVITGGSTGTVGTVTGYAGGRGTITNVLSGLTFAAGNLLVNDDIDAAGQTVTNSGATLTLGNGTITGAFAQTGGTLSITSLTVSDAVSLTGGVLVAQGVTASGNYLASTLGTLVTAGAASSYAGVTLASDLIGLNVVGQTVGNDLLLVANNDYVGGTLATLTNSGTITAATAVYIAATGSLGTLVNTGTLSGDIRNLSANALAIAGNTAGGTGLLTGGTIRNTQSDLTFTEGALRLEDAIDVTGHTVVNSGANLTIGGTIAVTGNFSQTGGSLLMDLYGSQLTVSGSVAMAGGALTITGASNLANYTVGSALSTLVAGGAGADYAGLSITTDLTGFDIDSSIAGNALVAVAFSDYIGGTLGTLNNTGTISGVATGLYVASTGSLGTFTNTGAINTSSRAVAISPYGTAGRVDTLVNQGGITGQTAVFVGQGGILGTLVNSGTLAGTGYAAISNFAGTIGLIQNSGTIASSYPYSALANNWGAVIGTVSNTGVLQGLYNGGTIGLVSIGTAGTMHGWFTGLANAGTLAAVINDGQISGPIGVQVGGSNGNAGGGSMGTLTNAGTISGTSRGLDNLVSGALSPTIGRVDNSGLIASTNGAAIFNEGSANALGTLGTLANRGTIQGAYGVANDGVLGALLNGGTLAGSAAALTIGTLGTLGYFRNDGLVAGDIVNLAARDLTINNAGSIGTFTGYGAGTQGTIRNAGGNVVFASGALTLNDAIDVGSHTVVNSGIALTLAGTVSITGNYAEAGGTVTMAPGNQLAVSGVASINGAVFSLTGQTATGNYLAGTLGTVVAGGAGSDYSGTSLTSGYQGVAAISTGGNLVAVATSDYIGGSLASAGNSDTIVSSLASSFLTVASTGTLGSFTNSGMLTGGVFQVDVAGVIGTFVNAGSLSGNSLAFHVDTIGSVGTLSNSGVIGTAGNQVRIAGTLGLLSNSGTLGGVSVGGTGTLGTVDNSGRLASVLVALGGRLDSLVNTGWMGSLGANGLVALISNGGTISGGSTGINLTQASIGSLSNTGTISAVVAVAVDGSSTIGALSNTGRISSLGDSGTIGVLDNAGSLTEVDVSGRVLSLLNSGSIGGNANGIYLAQGGTIASLSISAGGVLAGTQLGLQSEERIGTLTNDGLIQGAGAGINNRRTTSTIDLLNNRGTIWATGSTGFAINNAGTIGTLLNSGVIRAEAPLGTGIYGGSIGLLSIAGGGQVIGAQGVYAGVMNTLANSGTIQGGTIGVRADTLDTLVNDGIIQGGTLTAGMTAGQGIMYNNAVGLLRNSGTISGGYAGVSAGGTTGTILNSGSILSRFGAVGVNGLDLLNNSGLLSGGTGVFSNSGIGSLVNTGTVVGGTVALNGAFGVIDNAGMIQGPVAARFSNQIIGFTNSGIVAGDIVATIGDLSITGGSGTHVGTFTGYAANTMGTITVTGGNVVFAGGGLWLNDQVAGSVVNAGSDLILTSIVSISGAYSQTSGTLDLSRGAGQLVVANAANITGGTVLASVSAGANYLAGTLGTLVAGAAGSTYTGATIVTAVTGLASSGITAGGDLLLMVDNDYIGGTLATLTNSGAVTAATALYIAASGNLGTLVNSGTLTGNIRNLTTHDLVVVGGPGGGVVGTLTGGTIVNSLSGVSFIAGNLLLADAIDVGGNTVVNSGANLTIGGTVAITGNYSQTGGGLVLSLGGSQLAVGGSAALTGGVVTITGASSLANYTVGSALATLVSGGAGSRYTLSITNDLTGFDIGSTVVGNDLLAVAHSDYIGGSLGSLSNTGTVSATTALLIANTGSLGSFSNSGSLLGGAYGVFNNGTLGTLHNAGLVSATFSGVINTALLGTLVNDTTGTVMGQADGVFNQGRVGRVANAGLITGATAMVNGGAGTIATIANSGLIQGAQIGLLNAATVGLLDNSGTLAGITALRNAASGTFGAIVNSGLIQGDIINLATSGLTIGGSGTQVGTLAGGTITSTAADVTFNTGTLLLADAVTVTGHTLVNSGATLVLNSIVAVTGNYSQTGGVLGLTAGSSGLAVSGAATLSGGIVAAAYDAGVNYFGGSIATLVSAAGGLSVSASITNTVTGLAMVTRLSGTDLTASIANDYIGGALGSLANTAALGGPTAFYVAAAGSVGTLVNSGTLSGTLIGLAVAGGQMGQVTNAGLIRGSSTAGVQVGTGGRLGTLSNSGTIASDIGSGVLVQGSLGSLDNSGQVTGGGVALGIANGGIVGSVSNLAGGTLAAGTVAVLVALGGTLGGFSNAGVLTGARLADVAGSAALIGNSGTLTGGASTAFRVSGTLGTLANSGLITAAHGVLSITSSGVLDLLANSGTIIGDITNAGARDLTLTGGGTVAGTFTGGTLTNLTSNVVLAGGGLAFNDAVNVTGHTLVNSGANVLLSSTLTITGAYSQTGGTLALAGNHLVVSGVASLSGGTVSTSIAAATNVNYLQGDILGTLVVGGAGSSYAGVFTQVNVTGLGAAASAVTIGADTDLVATVSNNYIGGSLSSLGNAGTIVAVTALYVGSGGSVGSVSNSGTLSGSVVGVVNNGTVGTLTNSGTVTGSIAGVANAGSVGSFGNDGSVSGSIAGVVNSGTIGTLGNTGTVTGSVTGLGNQAGASIGTLSNSGTVAGQMALNNAGTIEVVVNNGALIDAGAPTAAGLYNTGNIATVLNGGTILGATYGVYNAGTIGTLANSGLITAPTALYLDTGASLGVLANSGTVTGNILNLSANTLSITGGSGAVVGTLTGYAAGSQGTITNTLSNVVLASGNLLLNDAVNVTGHTLVNSGASVILDSLVSVTGAYSQTAGTLTLTDPAHGGLAVSGAASFSGGTVVAQYSATGNYLAGVDTLVAGGTGSSYSGVAVQGSLTGLLVSQGVVGTNLLAVIGNDYVGGTLGNLSNTGTLTAATV</sequence>
<reference evidence="2 3" key="1">
    <citation type="submission" date="2019-06" db="EMBL/GenBank/DDBJ databases">
        <title>Genomic Encyclopedia of Type Strains, Phase IV (KMG-V): Genome sequencing to study the core and pangenomes of soil and plant-associated prokaryotes.</title>
        <authorList>
            <person name="Whitman W."/>
        </authorList>
    </citation>
    <scope>NUCLEOTIDE SEQUENCE [LARGE SCALE GENOMIC DNA]</scope>
    <source>
        <strain evidence="2 3">BR 11865</strain>
    </source>
</reference>
<dbReference type="EMBL" id="VITO01000017">
    <property type="protein sequence ID" value="TWB21742.1"/>
    <property type="molecule type" value="Genomic_DNA"/>
</dbReference>
<evidence type="ECO:0000256" key="1">
    <source>
        <dbReference type="SAM" id="MobiDB-lite"/>
    </source>
</evidence>
<dbReference type="Proteomes" id="UP000316545">
    <property type="component" value="Unassembled WGS sequence"/>
</dbReference>
<dbReference type="InterPro" id="IPR006626">
    <property type="entry name" value="PbH1"/>
</dbReference>
<protein>
    <recommendedName>
        <fullName evidence="4">Autotransporter domain-containing protein</fullName>
    </recommendedName>
</protein>
<evidence type="ECO:0000313" key="3">
    <source>
        <dbReference type="Proteomes" id="UP000316545"/>
    </source>
</evidence>
<name>A0A560FJF6_9PROT</name>
<evidence type="ECO:0000313" key="2">
    <source>
        <dbReference type="EMBL" id="TWB21742.1"/>
    </source>
</evidence>